<name>A0AAN9HIW4_CROPI</name>
<feature type="chain" id="PRO_5043006456" evidence="1">
    <location>
        <begin position="21"/>
        <end position="379"/>
    </location>
</feature>
<feature type="signal peptide" evidence="1">
    <location>
        <begin position="1"/>
        <end position="20"/>
    </location>
</feature>
<gene>
    <name evidence="2" type="ORF">RIF29_48396</name>
</gene>
<dbReference type="Proteomes" id="UP001372338">
    <property type="component" value="Unassembled WGS sequence"/>
</dbReference>
<keyword evidence="1" id="KW-0732">Signal</keyword>
<reference evidence="2 3" key="1">
    <citation type="submission" date="2024-01" db="EMBL/GenBank/DDBJ databases">
        <title>The genomes of 5 underutilized Papilionoideae crops provide insights into root nodulation and disease resistanc.</title>
        <authorList>
            <person name="Yuan L."/>
        </authorList>
    </citation>
    <scope>NUCLEOTIDE SEQUENCE [LARGE SCALE GENOMIC DNA]</scope>
    <source>
        <strain evidence="2">ZHUSHIDOU_FW_LH</strain>
        <tissue evidence="2">Leaf</tissue>
    </source>
</reference>
<protein>
    <submittedName>
        <fullName evidence="2">Uncharacterized protein</fullName>
    </submittedName>
</protein>
<proteinExistence type="predicted"/>
<dbReference type="EMBL" id="JAYWIO010000154">
    <property type="protein sequence ID" value="KAK7231261.1"/>
    <property type="molecule type" value="Genomic_DNA"/>
</dbReference>
<organism evidence="2 3">
    <name type="scientific">Crotalaria pallida</name>
    <name type="common">Smooth rattlebox</name>
    <name type="synonym">Crotalaria striata</name>
    <dbReference type="NCBI Taxonomy" id="3830"/>
    <lineage>
        <taxon>Eukaryota</taxon>
        <taxon>Viridiplantae</taxon>
        <taxon>Streptophyta</taxon>
        <taxon>Embryophyta</taxon>
        <taxon>Tracheophyta</taxon>
        <taxon>Spermatophyta</taxon>
        <taxon>Magnoliopsida</taxon>
        <taxon>eudicotyledons</taxon>
        <taxon>Gunneridae</taxon>
        <taxon>Pentapetalae</taxon>
        <taxon>rosids</taxon>
        <taxon>fabids</taxon>
        <taxon>Fabales</taxon>
        <taxon>Fabaceae</taxon>
        <taxon>Papilionoideae</taxon>
        <taxon>50 kb inversion clade</taxon>
        <taxon>genistoids sensu lato</taxon>
        <taxon>core genistoids</taxon>
        <taxon>Crotalarieae</taxon>
        <taxon>Crotalaria</taxon>
    </lineage>
</organism>
<keyword evidence="3" id="KW-1185">Reference proteome</keyword>
<evidence type="ECO:0000313" key="2">
    <source>
        <dbReference type="EMBL" id="KAK7231261.1"/>
    </source>
</evidence>
<evidence type="ECO:0000256" key="1">
    <source>
        <dbReference type="SAM" id="SignalP"/>
    </source>
</evidence>
<dbReference type="AlphaFoldDB" id="A0AAN9HIW4"/>
<evidence type="ECO:0000313" key="3">
    <source>
        <dbReference type="Proteomes" id="UP001372338"/>
    </source>
</evidence>
<accession>A0AAN9HIW4</accession>
<comment type="caution">
    <text evidence="2">The sequence shown here is derived from an EMBL/GenBank/DDBJ whole genome shotgun (WGS) entry which is preliminary data.</text>
</comment>
<sequence length="379" mass="42051">MCSQASWLLVYLLSWKKGVATSRNSLLPGGMRKSDEPYLVLLPSQRKISGFIHIEGRLGERRDAIVYKESPSQRSTYQLLDYICWNILTSITTTLLAPSQDQASERAGGEQQKRRKVTSTLTQQGSIFSSFFGHLSAFNPLQACYWLDGQTQGTALVGKRQAITRLNGLVGVSLQRKGNGQWPLHSVVNSSVQRWDLPKGLWPELKGAFPAEDVEPVPVAYRVRGFARTFRVDLTAGFINPGRVFADPGTKTFVWFQRRLFSSLLGLRQVDGLVGICAVLDSDAISSVSLAQPPKKLGHGRGSGESDLCDASISGDDREESGKFALHCPLDWEGHRLGTFRSYHRRVRQIQALVHYTGWQLFGTRPCVVVSRTPLSSSL</sequence>